<dbReference type="InterPro" id="IPR013098">
    <property type="entry name" value="Ig_I-set"/>
</dbReference>
<evidence type="ECO:0000256" key="2">
    <source>
        <dbReference type="ARBA" id="ARBA00023157"/>
    </source>
</evidence>
<dbReference type="CDD" id="cd00096">
    <property type="entry name" value="Ig"/>
    <property type="match status" value="2"/>
</dbReference>
<dbReference type="GO" id="GO:0050808">
    <property type="term" value="P:synapse organization"/>
    <property type="evidence" value="ECO:0007669"/>
    <property type="project" value="TreeGrafter"/>
</dbReference>
<dbReference type="PANTHER" id="PTHR45080">
    <property type="entry name" value="CONTACTIN 5"/>
    <property type="match status" value="1"/>
</dbReference>
<dbReference type="EMBL" id="HACG01020020">
    <property type="protein sequence ID" value="CEK66885.1"/>
    <property type="molecule type" value="Transcribed_RNA"/>
</dbReference>
<evidence type="ECO:0000259" key="5">
    <source>
        <dbReference type="PROSITE" id="PS50835"/>
    </source>
</evidence>
<name>A0A0B6ZGN1_9EUPU</name>
<feature type="non-terminal residue" evidence="6">
    <location>
        <position position="528"/>
    </location>
</feature>
<dbReference type="InterPro" id="IPR050958">
    <property type="entry name" value="Cell_Adh-Cytoskel_Orgn"/>
</dbReference>
<dbReference type="PROSITE" id="PS50835">
    <property type="entry name" value="IG_LIKE"/>
    <property type="match status" value="4"/>
</dbReference>
<proteinExistence type="predicted"/>
<dbReference type="InterPro" id="IPR003598">
    <property type="entry name" value="Ig_sub2"/>
</dbReference>
<dbReference type="Pfam" id="PF13927">
    <property type="entry name" value="Ig_3"/>
    <property type="match status" value="2"/>
</dbReference>
<evidence type="ECO:0000256" key="4">
    <source>
        <dbReference type="SAM" id="SignalP"/>
    </source>
</evidence>
<feature type="signal peptide" evidence="4">
    <location>
        <begin position="1"/>
        <end position="22"/>
    </location>
</feature>
<sequence>MDFAYIVCVFMSAALFLPDCFGQDGNTVESEAVGFAIKIIPESESLSLNHKSNIVITCQSSVTDSSDQKPLLHWEINDTKITATGRPERITVESMADDQLRLRIENIQNGDEGIYRCVGTLGVRTDSRSIRIEVYESISISSDEVQVGIFGQTGQISCVAKASPWPLKVFKFANLTKIVNSEKYTIEEDQLVVRNLTFDDARDYLCDVTVVTRGENYPFTIKYQVVKIPVIEEDIIIDPINPKVGDDVTLTCKADGVPEPTYQFKKGGINLTDADSQQSGVLTITNLKQDDEGTIECEVSNQGGSNKRDIFLDVKVPPTIRSMPNVTEAVEGEQKQVTCFAEGDPAPTITWQKEGQAVYSNEDEDTDDDPELTDEPGDDQGVDGKKSSGKTMNFASIRPDHAGTYICTVVSYAGSASKTVVLEVKYKPHFETGYTETKFYGWKSHTSNLTCLASANEIATIQWYKTSDADVLGTSIQTREPYSLISPQEWPAHYLSSRSLMVTVNEDDSDVYGDYQCEAANSLGSSRR</sequence>
<dbReference type="InterPro" id="IPR007110">
    <property type="entry name" value="Ig-like_dom"/>
</dbReference>
<dbReference type="PIRSF" id="PIRSF000615">
    <property type="entry name" value="TyrPK_CSF1-R"/>
    <property type="match status" value="1"/>
</dbReference>
<dbReference type="InterPro" id="IPR013783">
    <property type="entry name" value="Ig-like_fold"/>
</dbReference>
<dbReference type="Pfam" id="PF07679">
    <property type="entry name" value="I-set"/>
    <property type="match status" value="1"/>
</dbReference>
<dbReference type="PANTHER" id="PTHR45080:SF8">
    <property type="entry name" value="IG-LIKE DOMAIN-CONTAINING PROTEIN"/>
    <property type="match status" value="1"/>
</dbReference>
<feature type="domain" description="Ig-like" evidence="5">
    <location>
        <begin position="41"/>
        <end position="131"/>
    </location>
</feature>
<dbReference type="Gene3D" id="2.60.40.10">
    <property type="entry name" value="Immunoglobulins"/>
    <property type="match status" value="5"/>
</dbReference>
<feature type="domain" description="Ig-like" evidence="5">
    <location>
        <begin position="428"/>
        <end position="528"/>
    </location>
</feature>
<dbReference type="GO" id="GO:0007156">
    <property type="term" value="P:homophilic cell adhesion via plasma membrane adhesion molecules"/>
    <property type="evidence" value="ECO:0007669"/>
    <property type="project" value="TreeGrafter"/>
</dbReference>
<accession>A0A0B6ZGN1</accession>
<dbReference type="GO" id="GO:0030424">
    <property type="term" value="C:axon"/>
    <property type="evidence" value="ECO:0007669"/>
    <property type="project" value="TreeGrafter"/>
</dbReference>
<evidence type="ECO:0000256" key="1">
    <source>
        <dbReference type="ARBA" id="ARBA00022729"/>
    </source>
</evidence>
<protein>
    <recommendedName>
        <fullName evidence="5">Ig-like domain-containing protein</fullName>
    </recommendedName>
</protein>
<evidence type="ECO:0000313" key="6">
    <source>
        <dbReference type="EMBL" id="CEK66885.1"/>
    </source>
</evidence>
<dbReference type="GO" id="GO:0008046">
    <property type="term" value="F:axon guidance receptor activity"/>
    <property type="evidence" value="ECO:0007669"/>
    <property type="project" value="TreeGrafter"/>
</dbReference>
<feature type="region of interest" description="Disordered" evidence="3">
    <location>
        <begin position="356"/>
        <end position="392"/>
    </location>
</feature>
<dbReference type="GO" id="GO:0005886">
    <property type="term" value="C:plasma membrane"/>
    <property type="evidence" value="ECO:0007669"/>
    <property type="project" value="TreeGrafter"/>
</dbReference>
<feature type="chain" id="PRO_5002110776" description="Ig-like domain-containing protein" evidence="4">
    <location>
        <begin position="23"/>
        <end position="528"/>
    </location>
</feature>
<feature type="domain" description="Ig-like" evidence="5">
    <location>
        <begin position="229"/>
        <end position="311"/>
    </location>
</feature>
<organism evidence="6">
    <name type="scientific">Arion vulgaris</name>
    <dbReference type="NCBI Taxonomy" id="1028688"/>
    <lineage>
        <taxon>Eukaryota</taxon>
        <taxon>Metazoa</taxon>
        <taxon>Spiralia</taxon>
        <taxon>Lophotrochozoa</taxon>
        <taxon>Mollusca</taxon>
        <taxon>Gastropoda</taxon>
        <taxon>Heterobranchia</taxon>
        <taxon>Euthyneura</taxon>
        <taxon>Panpulmonata</taxon>
        <taxon>Eupulmonata</taxon>
        <taxon>Stylommatophora</taxon>
        <taxon>Helicina</taxon>
        <taxon>Arionoidea</taxon>
        <taxon>Arionidae</taxon>
        <taxon>Arion</taxon>
    </lineage>
</organism>
<reference evidence="6" key="1">
    <citation type="submission" date="2014-12" db="EMBL/GenBank/DDBJ databases">
        <title>Insight into the proteome of Arion vulgaris.</title>
        <authorList>
            <person name="Aradska J."/>
            <person name="Bulat T."/>
            <person name="Smidak R."/>
            <person name="Sarate P."/>
            <person name="Gangsoo J."/>
            <person name="Sialana F."/>
            <person name="Bilban M."/>
            <person name="Lubec G."/>
        </authorList>
    </citation>
    <scope>NUCLEOTIDE SEQUENCE</scope>
    <source>
        <tissue evidence="6">Skin</tissue>
    </source>
</reference>
<evidence type="ECO:0000256" key="3">
    <source>
        <dbReference type="SAM" id="MobiDB-lite"/>
    </source>
</evidence>
<keyword evidence="1 4" id="KW-0732">Signal</keyword>
<dbReference type="InterPro" id="IPR036179">
    <property type="entry name" value="Ig-like_dom_sf"/>
</dbReference>
<dbReference type="InterPro" id="IPR003599">
    <property type="entry name" value="Ig_sub"/>
</dbReference>
<feature type="compositionally biased region" description="Acidic residues" evidence="3">
    <location>
        <begin position="361"/>
        <end position="381"/>
    </location>
</feature>
<gene>
    <name evidence="6" type="primary">ORF60541</name>
</gene>
<keyword evidence="2" id="KW-1015">Disulfide bond</keyword>
<dbReference type="SUPFAM" id="SSF48726">
    <property type="entry name" value="Immunoglobulin"/>
    <property type="match status" value="5"/>
</dbReference>
<dbReference type="AlphaFoldDB" id="A0A0B6ZGN1"/>
<dbReference type="GO" id="GO:0043025">
    <property type="term" value="C:neuronal cell body"/>
    <property type="evidence" value="ECO:0007669"/>
    <property type="project" value="TreeGrafter"/>
</dbReference>
<feature type="domain" description="Ig-like" evidence="5">
    <location>
        <begin position="318"/>
        <end position="423"/>
    </location>
</feature>
<dbReference type="SMART" id="SM00408">
    <property type="entry name" value="IGc2"/>
    <property type="match status" value="4"/>
</dbReference>
<dbReference type="SMART" id="SM00409">
    <property type="entry name" value="IG"/>
    <property type="match status" value="4"/>
</dbReference>